<protein>
    <submittedName>
        <fullName evidence="2">Uncharacterized protein</fullName>
    </submittedName>
</protein>
<evidence type="ECO:0000256" key="1">
    <source>
        <dbReference type="SAM" id="MobiDB-lite"/>
    </source>
</evidence>
<reference evidence="2" key="1">
    <citation type="journal article" date="2023" name="Mol. Phylogenet. Evol.">
        <title>Genome-scale phylogeny and comparative genomics of the fungal order Sordariales.</title>
        <authorList>
            <person name="Hensen N."/>
            <person name="Bonometti L."/>
            <person name="Westerberg I."/>
            <person name="Brannstrom I.O."/>
            <person name="Guillou S."/>
            <person name="Cros-Aarteil S."/>
            <person name="Calhoun S."/>
            <person name="Haridas S."/>
            <person name="Kuo A."/>
            <person name="Mondo S."/>
            <person name="Pangilinan J."/>
            <person name="Riley R."/>
            <person name="LaButti K."/>
            <person name="Andreopoulos B."/>
            <person name="Lipzen A."/>
            <person name="Chen C."/>
            <person name="Yan M."/>
            <person name="Daum C."/>
            <person name="Ng V."/>
            <person name="Clum A."/>
            <person name="Steindorff A."/>
            <person name="Ohm R.A."/>
            <person name="Martin F."/>
            <person name="Silar P."/>
            <person name="Natvig D.O."/>
            <person name="Lalanne C."/>
            <person name="Gautier V."/>
            <person name="Ament-Velasquez S.L."/>
            <person name="Kruys A."/>
            <person name="Hutchinson M.I."/>
            <person name="Powell A.J."/>
            <person name="Barry K."/>
            <person name="Miller A.N."/>
            <person name="Grigoriev I.V."/>
            <person name="Debuchy R."/>
            <person name="Gladieux P."/>
            <person name="Hiltunen Thoren M."/>
            <person name="Johannesson H."/>
        </authorList>
    </citation>
    <scope>NUCLEOTIDE SEQUENCE</scope>
    <source>
        <strain evidence="2">PSN293</strain>
    </source>
</reference>
<gene>
    <name evidence="2" type="ORF">QBC37DRAFT_72168</name>
</gene>
<feature type="compositionally biased region" description="Polar residues" evidence="1">
    <location>
        <begin position="326"/>
        <end position="350"/>
    </location>
</feature>
<accession>A0AAN7BDY4</accession>
<feature type="region of interest" description="Disordered" evidence="1">
    <location>
        <begin position="312"/>
        <end position="350"/>
    </location>
</feature>
<organism evidence="2 3">
    <name type="scientific">Rhypophila decipiens</name>
    <dbReference type="NCBI Taxonomy" id="261697"/>
    <lineage>
        <taxon>Eukaryota</taxon>
        <taxon>Fungi</taxon>
        <taxon>Dikarya</taxon>
        <taxon>Ascomycota</taxon>
        <taxon>Pezizomycotina</taxon>
        <taxon>Sordariomycetes</taxon>
        <taxon>Sordariomycetidae</taxon>
        <taxon>Sordariales</taxon>
        <taxon>Naviculisporaceae</taxon>
        <taxon>Rhypophila</taxon>
    </lineage>
</organism>
<dbReference type="AlphaFoldDB" id="A0AAN7BDY4"/>
<proteinExistence type="predicted"/>
<keyword evidence="3" id="KW-1185">Reference proteome</keyword>
<dbReference type="EMBL" id="MU858046">
    <property type="protein sequence ID" value="KAK4219832.1"/>
    <property type="molecule type" value="Genomic_DNA"/>
</dbReference>
<sequence>MADSMCGPSNGAKNLLSHVDRDRSMHQDRFTSNAQASGSASFRSNAPFRQGAEMGFNNFQQANMAPEMPVNHMLPTADRAFTPPVHHPAHAPPIGGAPAAFAQPHAAMARPADQGWVNEFSAMNLGPNTAQPQMATAPNVHIGPLQSPWATPAMGLQAQPGPLFMSQAPAFAPSMIGSASAFSNPQLASTAAQPQMDVEAFNRAFGDYDGMLFEQEVAAWKDKEETQAAADKEFEQAQAEWMAKHGPTAEAARENETKTETQALKKRFEDEQLARAAVDIVSSVSDNASEKFQKSQFLELMRRIANKEVVVDGTNFVDAETGEGLDTTQKETASNNGDHQLNPSNSTTDA</sequence>
<evidence type="ECO:0000313" key="2">
    <source>
        <dbReference type="EMBL" id="KAK4219832.1"/>
    </source>
</evidence>
<reference evidence="2" key="2">
    <citation type="submission" date="2023-05" db="EMBL/GenBank/DDBJ databases">
        <authorList>
            <consortium name="Lawrence Berkeley National Laboratory"/>
            <person name="Steindorff A."/>
            <person name="Hensen N."/>
            <person name="Bonometti L."/>
            <person name="Westerberg I."/>
            <person name="Brannstrom I.O."/>
            <person name="Guillou S."/>
            <person name="Cros-Aarteil S."/>
            <person name="Calhoun S."/>
            <person name="Haridas S."/>
            <person name="Kuo A."/>
            <person name="Mondo S."/>
            <person name="Pangilinan J."/>
            <person name="Riley R."/>
            <person name="Labutti K."/>
            <person name="Andreopoulos B."/>
            <person name="Lipzen A."/>
            <person name="Chen C."/>
            <person name="Yanf M."/>
            <person name="Daum C."/>
            <person name="Ng V."/>
            <person name="Clum A."/>
            <person name="Ohm R."/>
            <person name="Martin F."/>
            <person name="Silar P."/>
            <person name="Natvig D."/>
            <person name="Lalanne C."/>
            <person name="Gautier V."/>
            <person name="Ament-Velasquez S.L."/>
            <person name="Kruys A."/>
            <person name="Hutchinson M.I."/>
            <person name="Powell A.J."/>
            <person name="Barry K."/>
            <person name="Miller A.N."/>
            <person name="Grigoriev I.V."/>
            <person name="Debuchy R."/>
            <person name="Gladieux P."/>
            <person name="Thoren M.H."/>
            <person name="Johannesson H."/>
        </authorList>
    </citation>
    <scope>NUCLEOTIDE SEQUENCE</scope>
    <source>
        <strain evidence="2">PSN293</strain>
    </source>
</reference>
<dbReference type="Proteomes" id="UP001301769">
    <property type="component" value="Unassembled WGS sequence"/>
</dbReference>
<evidence type="ECO:0000313" key="3">
    <source>
        <dbReference type="Proteomes" id="UP001301769"/>
    </source>
</evidence>
<dbReference type="Gene3D" id="6.10.280.230">
    <property type="match status" value="1"/>
</dbReference>
<name>A0AAN7BDY4_9PEZI</name>
<comment type="caution">
    <text evidence="2">The sequence shown here is derived from an EMBL/GenBank/DDBJ whole genome shotgun (WGS) entry which is preliminary data.</text>
</comment>